<dbReference type="Proteomes" id="UP000326198">
    <property type="component" value="Unassembled WGS sequence"/>
</dbReference>
<gene>
    <name evidence="1" type="ORF">BDV26DRAFT_29812</name>
</gene>
<dbReference type="AlphaFoldDB" id="A0A5N7BKE7"/>
<dbReference type="EMBL" id="ML736164">
    <property type="protein sequence ID" value="KAE8382249.1"/>
    <property type="molecule type" value="Genomic_DNA"/>
</dbReference>
<evidence type="ECO:0008006" key="3">
    <source>
        <dbReference type="Google" id="ProtNLM"/>
    </source>
</evidence>
<dbReference type="Gene3D" id="3.80.10.10">
    <property type="entry name" value="Ribonuclease Inhibitor"/>
    <property type="match status" value="1"/>
</dbReference>
<dbReference type="SUPFAM" id="SSF52047">
    <property type="entry name" value="RNI-like"/>
    <property type="match status" value="1"/>
</dbReference>
<proteinExistence type="predicted"/>
<name>A0A5N7BKE7_9EURO</name>
<evidence type="ECO:0000313" key="2">
    <source>
        <dbReference type="Proteomes" id="UP000326198"/>
    </source>
</evidence>
<protein>
    <recommendedName>
        <fullName evidence="3">F-box domain-containing protein</fullName>
    </recommendedName>
</protein>
<sequence length="487" mass="54910">MLSLLDLPLELLVQIVQETIPAGFEAAALSCKTLYTASAPSRAKYDTQRKRFRKFKFSRKLEENPGDAEESGSGECWDKITQEMGIRITTTRGLLEHIALDRSVAQYIQSIDLTGHVDDDDEEIEELEDVEIPENLKNLVLTSPFIQAAGGDPKDWIHGIKESTLYADVFLLTLLSEVREVALHPRWDELDDQLRPVVDLITHQANHPKEFPNSPLSKLSTVLPARDIGYEERSPLTPFVPFFTLNSVSEVWLCSCILKDDGYTGYAFEPFVECYSPNLTKLTLQSCIAGPDELSQLLSRIPNLEFFEFSHEVKWHGCGYCWNVAAFLDTVQNTCAKSLKELSVSSFMFREYQTPTLVDMTRFQKLTRLELDVEMLCGPPYDASMKDIEWGDEHEVVGTPAWPKLIDMLPASIETFNLYLNRVCDDQLECIFHLIEGLSDARATKLPRLSNLSLFVESVPAVALEALNAAKESGFSIMRIGTSTHLL</sequence>
<keyword evidence="2" id="KW-1185">Reference proteome</keyword>
<accession>A0A5N7BKE7</accession>
<organism evidence="1 2">
    <name type="scientific">Aspergillus bertholletiae</name>
    <dbReference type="NCBI Taxonomy" id="1226010"/>
    <lineage>
        <taxon>Eukaryota</taxon>
        <taxon>Fungi</taxon>
        <taxon>Dikarya</taxon>
        <taxon>Ascomycota</taxon>
        <taxon>Pezizomycotina</taxon>
        <taxon>Eurotiomycetes</taxon>
        <taxon>Eurotiomycetidae</taxon>
        <taxon>Eurotiales</taxon>
        <taxon>Aspergillaceae</taxon>
        <taxon>Aspergillus</taxon>
        <taxon>Aspergillus subgen. Circumdati</taxon>
    </lineage>
</organism>
<evidence type="ECO:0000313" key="1">
    <source>
        <dbReference type="EMBL" id="KAE8382249.1"/>
    </source>
</evidence>
<reference evidence="1 2" key="1">
    <citation type="submission" date="2019-04" db="EMBL/GenBank/DDBJ databases">
        <title>Friends and foes A comparative genomics studyof 23 Aspergillus species from section Flavi.</title>
        <authorList>
            <consortium name="DOE Joint Genome Institute"/>
            <person name="Kjaerbolling I."/>
            <person name="Vesth T."/>
            <person name="Frisvad J.C."/>
            <person name="Nybo J.L."/>
            <person name="Theobald S."/>
            <person name="Kildgaard S."/>
            <person name="Isbrandt T."/>
            <person name="Kuo A."/>
            <person name="Sato A."/>
            <person name="Lyhne E.K."/>
            <person name="Kogle M.E."/>
            <person name="Wiebenga A."/>
            <person name="Kun R.S."/>
            <person name="Lubbers R.J."/>
            <person name="Makela M.R."/>
            <person name="Barry K."/>
            <person name="Chovatia M."/>
            <person name="Clum A."/>
            <person name="Daum C."/>
            <person name="Haridas S."/>
            <person name="He G."/>
            <person name="LaButti K."/>
            <person name="Lipzen A."/>
            <person name="Mondo S."/>
            <person name="Riley R."/>
            <person name="Salamov A."/>
            <person name="Simmons B.A."/>
            <person name="Magnuson J.K."/>
            <person name="Henrissat B."/>
            <person name="Mortensen U.H."/>
            <person name="Larsen T.O."/>
            <person name="Devries R.P."/>
            <person name="Grigoriev I.V."/>
            <person name="Machida M."/>
            <person name="Baker S.E."/>
            <person name="Andersen M.R."/>
        </authorList>
    </citation>
    <scope>NUCLEOTIDE SEQUENCE [LARGE SCALE GENOMIC DNA]</scope>
    <source>
        <strain evidence="1 2">IBT 29228</strain>
    </source>
</reference>
<dbReference type="OrthoDB" id="5421601at2759"/>
<dbReference type="InterPro" id="IPR032675">
    <property type="entry name" value="LRR_dom_sf"/>
</dbReference>